<proteinExistence type="predicted"/>
<dbReference type="EMBL" id="CM045772">
    <property type="protein sequence ID" value="KAI7986734.1"/>
    <property type="molecule type" value="Genomic_DNA"/>
</dbReference>
<name>A0ACC0FEI5_9ERIC</name>
<dbReference type="Proteomes" id="UP001060215">
    <property type="component" value="Chromosome 15"/>
</dbReference>
<gene>
    <name evidence="1" type="ORF">LOK49_LG14G01806</name>
</gene>
<comment type="caution">
    <text evidence="1">The sequence shown here is derived from an EMBL/GenBank/DDBJ whole genome shotgun (WGS) entry which is preliminary data.</text>
</comment>
<reference evidence="1 2" key="1">
    <citation type="journal article" date="2022" name="Plant J.">
        <title>Chromosome-level genome of Camellia lanceoleosa provides a valuable resource for understanding genome evolution and self-incompatibility.</title>
        <authorList>
            <person name="Gong W."/>
            <person name="Xiao S."/>
            <person name="Wang L."/>
            <person name="Liao Z."/>
            <person name="Chang Y."/>
            <person name="Mo W."/>
            <person name="Hu G."/>
            <person name="Li W."/>
            <person name="Zhao G."/>
            <person name="Zhu H."/>
            <person name="Hu X."/>
            <person name="Ji K."/>
            <person name="Xiang X."/>
            <person name="Song Q."/>
            <person name="Yuan D."/>
            <person name="Jin S."/>
            <person name="Zhang L."/>
        </authorList>
    </citation>
    <scope>NUCLEOTIDE SEQUENCE [LARGE SCALE GENOMIC DNA]</scope>
    <source>
        <strain evidence="1">SQ_2022a</strain>
    </source>
</reference>
<sequence>MPSCDIRVDHRKELCKYQAAHPKTQAVHRNNSSPEGPNPTVEANLAQQPTASPNNNGHLQNSEAEGDDTFGPWMMVTKRTRKPVINRKTQSTGPSPTQNKFSELSEGPQQTEDMGRGKKTTRLGLEKEASSSPQAAKHGLSTSHTASTVKVPQAGPSTAINISTQNPPTNPRSVDMVPSPLPSTRHQPSYSLSDKPSKVVNVSTPLEIPMKDSPSEILLTLSPTLPPTTKLPIKSDRSTNIKHRKPPIPQANMEKEEGTGLTVSNHRMENHPLSLMLEQGIEATHLVATVWWIEQIRMRIEPSWSHRDRSPLHSVQMASMRSRDQDHRRIRSILPELDTDPLPNYPTMNSLNILVWNCRGAGNSAFKRTMRELISNHKPEIIILMETKVPFSSMGNFFNNMGFIAKNHSRPVAEAGGIWLLWDPTHVNIRASNVTSQVIQATIHKEDYEEWILSAVYASPHPSLRDELWNNLEAAAQSMEQPWLVAGDFNDYANHNERRSFSTYYNHNQTQKFAERINNCNLIDLGCVGPRLTWTNNRHGLANIMECLDRAMSNEKWRALFPEGTVRTLPRTHSDHSPLIVLTQGMHTPDPTARPFRFEAAWLCHPSFPEVVRQSWSHRVKNLIEAIHIFTHDVKNWNKEVFGNVYKRKRKLLARIEG</sequence>
<protein>
    <submittedName>
        <fullName evidence="1">Uncharacterized protein</fullName>
    </submittedName>
</protein>
<accession>A0ACC0FEI5</accession>
<evidence type="ECO:0000313" key="2">
    <source>
        <dbReference type="Proteomes" id="UP001060215"/>
    </source>
</evidence>
<evidence type="ECO:0000313" key="1">
    <source>
        <dbReference type="EMBL" id="KAI7986734.1"/>
    </source>
</evidence>
<organism evidence="1 2">
    <name type="scientific">Camellia lanceoleosa</name>
    <dbReference type="NCBI Taxonomy" id="1840588"/>
    <lineage>
        <taxon>Eukaryota</taxon>
        <taxon>Viridiplantae</taxon>
        <taxon>Streptophyta</taxon>
        <taxon>Embryophyta</taxon>
        <taxon>Tracheophyta</taxon>
        <taxon>Spermatophyta</taxon>
        <taxon>Magnoliopsida</taxon>
        <taxon>eudicotyledons</taxon>
        <taxon>Gunneridae</taxon>
        <taxon>Pentapetalae</taxon>
        <taxon>asterids</taxon>
        <taxon>Ericales</taxon>
        <taxon>Theaceae</taxon>
        <taxon>Camellia</taxon>
    </lineage>
</organism>
<keyword evidence="2" id="KW-1185">Reference proteome</keyword>